<dbReference type="AlphaFoldDB" id="A0AA47A2L0"/>
<reference evidence="2" key="1">
    <citation type="submission" date="2022-10" db="EMBL/GenBank/DDBJ databases">
        <title>Complete genome sequence of Capnocytophaga ochracea KCOM 2812 isolated from actinomycosis lesion.</title>
        <authorList>
            <person name="Kook J.-K."/>
            <person name="Park S.-N."/>
            <person name="Lim Y.K."/>
        </authorList>
    </citation>
    <scope>NUCLEOTIDE SEQUENCE</scope>
    <source>
        <strain evidence="2">KCOM 28121</strain>
    </source>
</reference>
<accession>A0AA47A2L0</accession>
<gene>
    <name evidence="2" type="ORF">OL231_00155</name>
</gene>
<feature type="signal peptide" evidence="1">
    <location>
        <begin position="1"/>
        <end position="20"/>
    </location>
</feature>
<keyword evidence="1" id="KW-0732">Signal</keyword>
<organism evidence="2 3">
    <name type="scientific">Capnocytophaga ochracea</name>
    <dbReference type="NCBI Taxonomy" id="1018"/>
    <lineage>
        <taxon>Bacteria</taxon>
        <taxon>Pseudomonadati</taxon>
        <taxon>Bacteroidota</taxon>
        <taxon>Flavobacteriia</taxon>
        <taxon>Flavobacteriales</taxon>
        <taxon>Flavobacteriaceae</taxon>
        <taxon>Capnocytophaga</taxon>
    </lineage>
</organism>
<dbReference type="CDD" id="cd12105">
    <property type="entry name" value="HmuY"/>
    <property type="match status" value="1"/>
</dbReference>
<feature type="chain" id="PRO_5041233922" evidence="1">
    <location>
        <begin position="21"/>
        <end position="209"/>
    </location>
</feature>
<dbReference type="PROSITE" id="PS51257">
    <property type="entry name" value="PROKAR_LIPOPROTEIN"/>
    <property type="match status" value="1"/>
</dbReference>
<proteinExistence type="predicted"/>
<dbReference type="Pfam" id="PF14064">
    <property type="entry name" value="HmuY"/>
    <property type="match status" value="1"/>
</dbReference>
<dbReference type="InterPro" id="IPR025921">
    <property type="entry name" value="HmuY"/>
</dbReference>
<sequence length="209" mass="23172">MKVRLLLSVLAIALTFASCSKDNDSKEEKKISKGTQVKNLYTFNKDNWVYFSFKKGVITIQEPENSLDWDIAFFAHYLKTNGGVSGKGEGGAVKTDSNDFDAVTSAPTEGYTQDVKGTMSYGSYPNLTEKKGTFSPIVSGDFETKTGYVSLSPNNIGKWPSVYAPTKYVYIIKTAKGEYAKFQVTDFYNDGAKPNYVTFSYLISKDGKF</sequence>
<evidence type="ECO:0000313" key="2">
    <source>
        <dbReference type="EMBL" id="UZD40976.1"/>
    </source>
</evidence>
<evidence type="ECO:0000313" key="3">
    <source>
        <dbReference type="Proteomes" id="UP001163262"/>
    </source>
</evidence>
<dbReference type="Proteomes" id="UP001163262">
    <property type="component" value="Chromosome"/>
</dbReference>
<name>A0AA47A2L0_CAPOC</name>
<dbReference type="EMBL" id="CP110230">
    <property type="protein sequence ID" value="UZD40976.1"/>
    <property type="molecule type" value="Genomic_DNA"/>
</dbReference>
<dbReference type="RefSeq" id="WP_264860469.1">
    <property type="nucleotide sequence ID" value="NZ_CP110230.1"/>
</dbReference>
<protein>
    <submittedName>
        <fullName evidence="2">HmuY family protein</fullName>
    </submittedName>
</protein>
<evidence type="ECO:0000256" key="1">
    <source>
        <dbReference type="SAM" id="SignalP"/>
    </source>
</evidence>